<reference evidence="3" key="1">
    <citation type="journal article" date="2017" name="Cell">
        <title>Insights into land plant evolution garnered from the Marchantia polymorpha genome.</title>
        <authorList>
            <person name="Bowman J.L."/>
            <person name="Kohchi T."/>
            <person name="Yamato K.T."/>
            <person name="Jenkins J."/>
            <person name="Shu S."/>
            <person name="Ishizaki K."/>
            <person name="Yamaoka S."/>
            <person name="Nishihama R."/>
            <person name="Nakamura Y."/>
            <person name="Berger F."/>
            <person name="Adam C."/>
            <person name="Aki S.S."/>
            <person name="Althoff F."/>
            <person name="Araki T."/>
            <person name="Arteaga-Vazquez M.A."/>
            <person name="Balasubrmanian S."/>
            <person name="Barry K."/>
            <person name="Bauer D."/>
            <person name="Boehm C.R."/>
            <person name="Briginshaw L."/>
            <person name="Caballero-Perez J."/>
            <person name="Catarino B."/>
            <person name="Chen F."/>
            <person name="Chiyoda S."/>
            <person name="Chovatia M."/>
            <person name="Davies K.M."/>
            <person name="Delmans M."/>
            <person name="Demura T."/>
            <person name="Dierschke T."/>
            <person name="Dolan L."/>
            <person name="Dorantes-Acosta A.E."/>
            <person name="Eklund D.M."/>
            <person name="Florent S.N."/>
            <person name="Flores-Sandoval E."/>
            <person name="Fujiyama A."/>
            <person name="Fukuzawa H."/>
            <person name="Galik B."/>
            <person name="Grimanelli D."/>
            <person name="Grimwood J."/>
            <person name="Grossniklaus U."/>
            <person name="Hamada T."/>
            <person name="Haseloff J."/>
            <person name="Hetherington A.J."/>
            <person name="Higo A."/>
            <person name="Hirakawa Y."/>
            <person name="Hundley H.N."/>
            <person name="Ikeda Y."/>
            <person name="Inoue K."/>
            <person name="Inoue S.I."/>
            <person name="Ishida S."/>
            <person name="Jia Q."/>
            <person name="Kakita M."/>
            <person name="Kanazawa T."/>
            <person name="Kawai Y."/>
            <person name="Kawashima T."/>
            <person name="Kennedy M."/>
            <person name="Kinose K."/>
            <person name="Kinoshita T."/>
            <person name="Kohara Y."/>
            <person name="Koide E."/>
            <person name="Komatsu K."/>
            <person name="Kopischke S."/>
            <person name="Kubo M."/>
            <person name="Kyozuka J."/>
            <person name="Lagercrantz U."/>
            <person name="Lin S.S."/>
            <person name="Lindquist E."/>
            <person name="Lipzen A.M."/>
            <person name="Lu C.W."/>
            <person name="De Luna E."/>
            <person name="Martienssen R.A."/>
            <person name="Minamino N."/>
            <person name="Mizutani M."/>
            <person name="Mizutani M."/>
            <person name="Mochizuki N."/>
            <person name="Monte I."/>
            <person name="Mosher R."/>
            <person name="Nagasaki H."/>
            <person name="Nakagami H."/>
            <person name="Naramoto S."/>
            <person name="Nishitani K."/>
            <person name="Ohtani M."/>
            <person name="Okamoto T."/>
            <person name="Okumura M."/>
            <person name="Phillips J."/>
            <person name="Pollak B."/>
            <person name="Reinders A."/>
            <person name="Rovekamp M."/>
            <person name="Sano R."/>
            <person name="Sawa S."/>
            <person name="Schmid M.W."/>
            <person name="Shirakawa M."/>
            <person name="Solano R."/>
            <person name="Spunde A."/>
            <person name="Suetsugu N."/>
            <person name="Sugano S."/>
            <person name="Sugiyama A."/>
            <person name="Sun R."/>
            <person name="Suzuki Y."/>
            <person name="Takenaka M."/>
            <person name="Takezawa D."/>
            <person name="Tomogane H."/>
            <person name="Tsuzuki M."/>
            <person name="Ueda T."/>
            <person name="Umeda M."/>
            <person name="Ward J.M."/>
            <person name="Watanabe Y."/>
            <person name="Yazaki K."/>
            <person name="Yokoyama R."/>
            <person name="Yoshitake Y."/>
            <person name="Yotsui I."/>
            <person name="Zachgo S."/>
            <person name="Schmutz J."/>
        </authorList>
    </citation>
    <scope>NUCLEOTIDE SEQUENCE [LARGE SCALE GENOMIC DNA]</scope>
    <source>
        <strain evidence="3">Tak-1</strain>
    </source>
</reference>
<dbReference type="AlphaFoldDB" id="A0A2R6X1X4"/>
<organism evidence="2 3">
    <name type="scientific">Marchantia polymorpha</name>
    <name type="common">Common liverwort</name>
    <name type="synonym">Marchantia aquatica</name>
    <dbReference type="NCBI Taxonomy" id="3197"/>
    <lineage>
        <taxon>Eukaryota</taxon>
        <taxon>Viridiplantae</taxon>
        <taxon>Streptophyta</taxon>
        <taxon>Embryophyta</taxon>
        <taxon>Marchantiophyta</taxon>
        <taxon>Marchantiopsida</taxon>
        <taxon>Marchantiidae</taxon>
        <taxon>Marchantiales</taxon>
        <taxon>Marchantiaceae</taxon>
        <taxon>Marchantia</taxon>
    </lineage>
</organism>
<accession>A0A2R6X1X4</accession>
<evidence type="ECO:0000313" key="3">
    <source>
        <dbReference type="Proteomes" id="UP000244005"/>
    </source>
</evidence>
<sequence>MHKGSSLCPHRDGTIPSHGGEGGTTSRQKGQKEPRPASVIPSHSITQAKFPTNPDASQLQSSADQPRSSKSQFVLPSPPSPRSPSTASLRPALRFQTRPPRARAGTDECLDAGGSRGSRSLRQSNEQDRRRCEQAGDRF</sequence>
<proteinExistence type="predicted"/>
<name>A0A2R6X1X4_MARPO</name>
<dbReference type="Proteomes" id="UP000244005">
    <property type="component" value="Unassembled WGS sequence"/>
</dbReference>
<keyword evidence="3" id="KW-1185">Reference proteome</keyword>
<feature type="compositionally biased region" description="Low complexity" evidence="1">
    <location>
        <begin position="83"/>
        <end position="92"/>
    </location>
</feature>
<protein>
    <submittedName>
        <fullName evidence="2">Uncharacterized protein</fullName>
    </submittedName>
</protein>
<dbReference type="Gramene" id="Mp4g17280.1">
    <property type="protein sequence ID" value="Mp4g17280.1.cds1"/>
    <property type="gene ID" value="Mp4g17280"/>
</dbReference>
<feature type="compositionally biased region" description="Basic and acidic residues" evidence="1">
    <location>
        <begin position="125"/>
        <end position="139"/>
    </location>
</feature>
<evidence type="ECO:0000313" key="2">
    <source>
        <dbReference type="EMBL" id="PTQ40107.1"/>
    </source>
</evidence>
<evidence type="ECO:0000256" key="1">
    <source>
        <dbReference type="SAM" id="MobiDB-lite"/>
    </source>
</evidence>
<feature type="region of interest" description="Disordered" evidence="1">
    <location>
        <begin position="1"/>
        <end position="139"/>
    </location>
</feature>
<gene>
    <name evidence="2" type="ORF">MARPO_0041s0010</name>
</gene>
<dbReference type="EMBL" id="KZ772713">
    <property type="protein sequence ID" value="PTQ40107.1"/>
    <property type="molecule type" value="Genomic_DNA"/>
</dbReference>
<feature type="compositionally biased region" description="Polar residues" evidence="1">
    <location>
        <begin position="41"/>
        <end position="74"/>
    </location>
</feature>